<protein>
    <submittedName>
        <fullName evidence="1">13218_t:CDS:1</fullName>
    </submittedName>
</protein>
<accession>A0ACA9K4M4</accession>
<dbReference type="Proteomes" id="UP000789702">
    <property type="component" value="Unassembled WGS sequence"/>
</dbReference>
<gene>
    <name evidence="1" type="ORF">DHETER_LOCUS826</name>
</gene>
<dbReference type="EMBL" id="CAJVPU010000455">
    <property type="protein sequence ID" value="CAG8450856.1"/>
    <property type="molecule type" value="Genomic_DNA"/>
</dbReference>
<keyword evidence="2" id="KW-1185">Reference proteome</keyword>
<proteinExistence type="predicted"/>
<organism evidence="1 2">
    <name type="scientific">Dentiscutata heterogama</name>
    <dbReference type="NCBI Taxonomy" id="1316150"/>
    <lineage>
        <taxon>Eukaryota</taxon>
        <taxon>Fungi</taxon>
        <taxon>Fungi incertae sedis</taxon>
        <taxon>Mucoromycota</taxon>
        <taxon>Glomeromycotina</taxon>
        <taxon>Glomeromycetes</taxon>
        <taxon>Diversisporales</taxon>
        <taxon>Gigasporaceae</taxon>
        <taxon>Dentiscutata</taxon>
    </lineage>
</organism>
<sequence>MKAFINLKDDYWIRSLGHKCLDKCMQNYNHLISKMSLLSIIFENFDELSENHPAFIASTLSTIGFVVPTTLVDPKSTASHLSSYGRYDHLSKTWYLDILICNIWVRWTSFQKKFDVYFQNFQNKYPYFRNYIVKPAIALYYAGHSTTILAIPLPNFVFYQKDHNPWLELLLPNPNPFTYYPSYSTDPNDPWNLATTYNTVDSNGTIEENSSLIEPPTATTNMFMLMGSAITAVYIMLTDKWTGYKKPYISSNLREVLHLPEEEPTLKQIEGAIKDLSKIQSEIKELKTSIQSIKAT</sequence>
<name>A0ACA9K4M4_9GLOM</name>
<comment type="caution">
    <text evidence="1">The sequence shown here is derived from an EMBL/GenBank/DDBJ whole genome shotgun (WGS) entry which is preliminary data.</text>
</comment>
<evidence type="ECO:0000313" key="2">
    <source>
        <dbReference type="Proteomes" id="UP000789702"/>
    </source>
</evidence>
<reference evidence="1" key="1">
    <citation type="submission" date="2021-06" db="EMBL/GenBank/DDBJ databases">
        <authorList>
            <person name="Kallberg Y."/>
            <person name="Tangrot J."/>
            <person name="Rosling A."/>
        </authorList>
    </citation>
    <scope>NUCLEOTIDE SEQUENCE</scope>
    <source>
        <strain evidence="1">IL203A</strain>
    </source>
</reference>
<evidence type="ECO:0000313" key="1">
    <source>
        <dbReference type="EMBL" id="CAG8450856.1"/>
    </source>
</evidence>